<feature type="binding site" evidence="6">
    <location>
        <position position="129"/>
    </location>
    <ligand>
        <name>ATP</name>
        <dbReference type="ChEBI" id="CHEBI:30616"/>
    </ligand>
</feature>
<dbReference type="Gene3D" id="3.30.200.20">
    <property type="entry name" value="Phosphorylase Kinase, domain 1"/>
    <property type="match status" value="1"/>
</dbReference>
<dbReference type="FunFam" id="1.10.510.10:FF:000624">
    <property type="entry name" value="Mitogen-activated protein kinase"/>
    <property type="match status" value="1"/>
</dbReference>
<feature type="region of interest" description="Disordered" evidence="7">
    <location>
        <begin position="526"/>
        <end position="579"/>
    </location>
</feature>
<dbReference type="InterPro" id="IPR000719">
    <property type="entry name" value="Prot_kinase_dom"/>
</dbReference>
<protein>
    <submittedName>
        <fullName evidence="9">MAPK/MAK/MRK overlapping kinase</fullName>
    </submittedName>
</protein>
<sequence length="579" mass="65015">GFVSRRRDDPDVSSSVGVHSFAVEVQAFFRNETVFLKSQFHKDIGYLACNYHLQESFGSHGPTPPTKMGCHESPKPQPVEHMREAQPQATHQSFNFNQGYKVECKIGEGSFSEVLKCKDKTTGKYVAAKQLKKQFKSAQHASDVPELIAMRKLTTHPNILHLLESHFDPLTGKVTLVFDLMDSSLYDMIKNRKKPLAEARAKNYLYQVIKGVDHIHHHGIFHRDIKPENILVKGDLLKISDLGSIKGIYNRHPYTEYISTRWYRSPECLLTTGYYGPKMDVWAIGCVFYELLTLKPLFPGSSEIDQVARINNILGTPSSRLMAKFKKHKSRNISNFATKQGTGLNTLIPFITEAGRDVLKQMLVYDPDQRINIRRLIDHRYFQDYKDLEAFQKGLALSSSSVSMVDGSGTRVNHTWKNPALLSYLTSERRRKKVPVRVKKKPATKSKRDEGPSEKQVKASCSSYPVPVHHQSTVSNARSLARLPQGASTSSVPAGDNLKAISHPALPFPKKIESHTRPHATRSLRVGVGPSSQVQPKPHQSNPALAKLKDRLTMRVQAMRKGGSTVQTKKSTGGPPPRR</sequence>
<evidence type="ECO:0000256" key="2">
    <source>
        <dbReference type="ARBA" id="ARBA00022679"/>
    </source>
</evidence>
<name>A0A0A9X5J2_LYGHE</name>
<dbReference type="Gene3D" id="1.10.510.10">
    <property type="entry name" value="Transferase(Phosphotransferase) domain 1"/>
    <property type="match status" value="1"/>
</dbReference>
<evidence type="ECO:0000259" key="8">
    <source>
        <dbReference type="PROSITE" id="PS50011"/>
    </source>
</evidence>
<feature type="non-terminal residue" evidence="9">
    <location>
        <position position="1"/>
    </location>
</feature>
<evidence type="ECO:0000313" key="9">
    <source>
        <dbReference type="EMBL" id="JAG15987.1"/>
    </source>
</evidence>
<keyword evidence="1" id="KW-0723">Serine/threonine-protein kinase</keyword>
<dbReference type="InterPro" id="IPR008271">
    <property type="entry name" value="Ser/Thr_kinase_AS"/>
</dbReference>
<dbReference type="InterPro" id="IPR011009">
    <property type="entry name" value="Kinase-like_dom_sf"/>
</dbReference>
<feature type="compositionally biased region" description="Polar residues" evidence="7">
    <location>
        <begin position="530"/>
        <end position="543"/>
    </location>
</feature>
<feature type="domain" description="Protein kinase" evidence="8">
    <location>
        <begin position="100"/>
        <end position="382"/>
    </location>
</feature>
<dbReference type="PROSITE" id="PS50011">
    <property type="entry name" value="PROTEIN_KINASE_DOM"/>
    <property type="match status" value="1"/>
</dbReference>
<feature type="compositionally biased region" description="Basic and acidic residues" evidence="7">
    <location>
        <begin position="446"/>
        <end position="457"/>
    </location>
</feature>
<proteinExistence type="predicted"/>
<dbReference type="SMART" id="SM00220">
    <property type="entry name" value="S_TKc"/>
    <property type="match status" value="1"/>
</dbReference>
<feature type="region of interest" description="Disordered" evidence="7">
    <location>
        <begin position="432"/>
        <end position="501"/>
    </location>
</feature>
<dbReference type="SUPFAM" id="SSF56112">
    <property type="entry name" value="Protein kinase-like (PK-like)"/>
    <property type="match status" value="1"/>
</dbReference>
<organism evidence="9">
    <name type="scientific">Lygus hesperus</name>
    <name type="common">Western plant bug</name>
    <dbReference type="NCBI Taxonomy" id="30085"/>
    <lineage>
        <taxon>Eukaryota</taxon>
        <taxon>Metazoa</taxon>
        <taxon>Ecdysozoa</taxon>
        <taxon>Arthropoda</taxon>
        <taxon>Hexapoda</taxon>
        <taxon>Insecta</taxon>
        <taxon>Pterygota</taxon>
        <taxon>Neoptera</taxon>
        <taxon>Paraneoptera</taxon>
        <taxon>Hemiptera</taxon>
        <taxon>Heteroptera</taxon>
        <taxon>Panheteroptera</taxon>
        <taxon>Cimicomorpha</taxon>
        <taxon>Miridae</taxon>
        <taxon>Mirini</taxon>
        <taxon>Lygus</taxon>
    </lineage>
</organism>
<keyword evidence="2" id="KW-0808">Transferase</keyword>
<keyword evidence="3 6" id="KW-0547">Nucleotide-binding</keyword>
<dbReference type="GO" id="GO:0005524">
    <property type="term" value="F:ATP binding"/>
    <property type="evidence" value="ECO:0007669"/>
    <property type="project" value="UniProtKB-UniRule"/>
</dbReference>
<dbReference type="AlphaFoldDB" id="A0A0A9X5J2"/>
<keyword evidence="4 9" id="KW-0418">Kinase</keyword>
<evidence type="ECO:0000256" key="1">
    <source>
        <dbReference type="ARBA" id="ARBA00022527"/>
    </source>
</evidence>
<evidence type="ECO:0000256" key="4">
    <source>
        <dbReference type="ARBA" id="ARBA00022777"/>
    </source>
</evidence>
<evidence type="ECO:0000256" key="3">
    <source>
        <dbReference type="ARBA" id="ARBA00022741"/>
    </source>
</evidence>
<evidence type="ECO:0000256" key="6">
    <source>
        <dbReference type="PROSITE-ProRule" id="PRU10141"/>
    </source>
</evidence>
<feature type="compositionally biased region" description="Basic residues" evidence="7">
    <location>
        <begin position="432"/>
        <end position="445"/>
    </location>
</feature>
<dbReference type="PROSITE" id="PS00108">
    <property type="entry name" value="PROTEIN_KINASE_ST"/>
    <property type="match status" value="1"/>
</dbReference>
<dbReference type="PROSITE" id="PS00107">
    <property type="entry name" value="PROTEIN_KINASE_ATP"/>
    <property type="match status" value="1"/>
</dbReference>
<dbReference type="GO" id="GO:0004674">
    <property type="term" value="F:protein serine/threonine kinase activity"/>
    <property type="evidence" value="ECO:0007669"/>
    <property type="project" value="UniProtKB-KW"/>
</dbReference>
<evidence type="ECO:0000256" key="5">
    <source>
        <dbReference type="ARBA" id="ARBA00022840"/>
    </source>
</evidence>
<evidence type="ECO:0000256" key="7">
    <source>
        <dbReference type="SAM" id="MobiDB-lite"/>
    </source>
</evidence>
<gene>
    <name evidence="9" type="primary">MOK_1</name>
    <name evidence="9" type="ORF">CM83_72598</name>
</gene>
<reference evidence="9" key="1">
    <citation type="journal article" date="2014" name="PLoS ONE">
        <title>Transcriptome-Based Identification of ABC Transporters in the Western Tarnished Plant Bug Lygus hesperus.</title>
        <authorList>
            <person name="Hull J.J."/>
            <person name="Chaney K."/>
            <person name="Geib S.M."/>
            <person name="Fabrick J.A."/>
            <person name="Brent C.S."/>
            <person name="Walsh D."/>
            <person name="Lavine L.C."/>
        </authorList>
    </citation>
    <scope>NUCLEOTIDE SEQUENCE</scope>
</reference>
<reference evidence="9" key="2">
    <citation type="submission" date="2014-07" db="EMBL/GenBank/DDBJ databases">
        <authorList>
            <person name="Hull J."/>
        </authorList>
    </citation>
    <scope>NUCLEOTIDE SEQUENCE</scope>
</reference>
<dbReference type="InterPro" id="IPR017441">
    <property type="entry name" value="Protein_kinase_ATP_BS"/>
</dbReference>
<dbReference type="Pfam" id="PF00069">
    <property type="entry name" value="Pkinase"/>
    <property type="match status" value="1"/>
</dbReference>
<accession>A0A0A9X5J2</accession>
<dbReference type="EMBL" id="GBHO01027617">
    <property type="protein sequence ID" value="JAG15987.1"/>
    <property type="molecule type" value="Transcribed_RNA"/>
</dbReference>
<dbReference type="PANTHER" id="PTHR24055">
    <property type="entry name" value="MITOGEN-ACTIVATED PROTEIN KINASE"/>
    <property type="match status" value="1"/>
</dbReference>
<keyword evidence="5 6" id="KW-0067">ATP-binding</keyword>
<dbReference type="InterPro" id="IPR050117">
    <property type="entry name" value="MAPK"/>
</dbReference>
<dbReference type="CDD" id="cd07831">
    <property type="entry name" value="STKc_MOK"/>
    <property type="match status" value="1"/>
</dbReference>